<evidence type="ECO:0000313" key="4">
    <source>
        <dbReference type="EMBL" id="KAF5202437.1"/>
    </source>
</evidence>
<organism evidence="4 5">
    <name type="scientific">Thalictrum thalictroides</name>
    <name type="common">Rue-anemone</name>
    <name type="synonym">Anemone thalictroides</name>
    <dbReference type="NCBI Taxonomy" id="46969"/>
    <lineage>
        <taxon>Eukaryota</taxon>
        <taxon>Viridiplantae</taxon>
        <taxon>Streptophyta</taxon>
        <taxon>Embryophyta</taxon>
        <taxon>Tracheophyta</taxon>
        <taxon>Spermatophyta</taxon>
        <taxon>Magnoliopsida</taxon>
        <taxon>Ranunculales</taxon>
        <taxon>Ranunculaceae</taxon>
        <taxon>Thalictroideae</taxon>
        <taxon>Thalictrum</taxon>
    </lineage>
</organism>
<evidence type="ECO:0000313" key="5">
    <source>
        <dbReference type="Proteomes" id="UP000554482"/>
    </source>
</evidence>
<dbReference type="PANTHER" id="PTHR46434">
    <property type="entry name" value="GENETIC INTERACTOR OF PROHIBITINS 3, MITOCHONDRIAL"/>
    <property type="match status" value="1"/>
</dbReference>
<dbReference type="AlphaFoldDB" id="A0A7J6X087"/>
<dbReference type="GO" id="GO:0009570">
    <property type="term" value="C:chloroplast stroma"/>
    <property type="evidence" value="ECO:0007669"/>
    <property type="project" value="TreeGrafter"/>
</dbReference>
<dbReference type="GO" id="GO:0005525">
    <property type="term" value="F:GTP binding"/>
    <property type="evidence" value="ECO:0007669"/>
    <property type="project" value="InterPro"/>
</dbReference>
<dbReference type="OrthoDB" id="1696305at2759"/>
<dbReference type="Proteomes" id="UP000554482">
    <property type="component" value="Unassembled WGS sequence"/>
</dbReference>
<dbReference type="CDD" id="cd01855">
    <property type="entry name" value="YqeH"/>
    <property type="match status" value="1"/>
</dbReference>
<accession>A0A7J6X087</accession>
<dbReference type="SUPFAM" id="SSF52540">
    <property type="entry name" value="P-loop containing nucleoside triphosphate hydrolases"/>
    <property type="match status" value="1"/>
</dbReference>
<protein>
    <submittedName>
        <fullName evidence="4">Gtp-binding protein brassinazole insensitive pale green 2 protein</fullName>
    </submittedName>
</protein>
<feature type="compositionally biased region" description="Acidic residues" evidence="1">
    <location>
        <begin position="284"/>
        <end position="302"/>
    </location>
</feature>
<reference evidence="4 5" key="1">
    <citation type="submission" date="2020-06" db="EMBL/GenBank/DDBJ databases">
        <title>Transcriptomic and genomic resources for Thalictrum thalictroides and T. hernandezii: Facilitating candidate gene discovery in an emerging model plant lineage.</title>
        <authorList>
            <person name="Arias T."/>
            <person name="Riano-Pachon D.M."/>
            <person name="Di Stilio V.S."/>
        </authorList>
    </citation>
    <scope>NUCLEOTIDE SEQUENCE [LARGE SCALE GENOMIC DNA]</scope>
    <source>
        <strain evidence="5">cv. WT478/WT964</strain>
        <tissue evidence="4">Leaves</tissue>
    </source>
</reference>
<dbReference type="GO" id="GO:1901259">
    <property type="term" value="P:chloroplast rRNA processing"/>
    <property type="evidence" value="ECO:0007669"/>
    <property type="project" value="TreeGrafter"/>
</dbReference>
<dbReference type="EMBL" id="JABWDY010008118">
    <property type="protein sequence ID" value="KAF5202437.1"/>
    <property type="molecule type" value="Genomic_DNA"/>
</dbReference>
<keyword evidence="5" id="KW-1185">Reference proteome</keyword>
<dbReference type="Gene3D" id="3.40.50.300">
    <property type="entry name" value="P-loop containing nucleotide triphosphate hydrolases"/>
    <property type="match status" value="1"/>
</dbReference>
<dbReference type="PANTHER" id="PTHR46434:SF3">
    <property type="entry name" value="GTP-BINDING PROTEIN BRASSINAZOLE INSENSITIVE PALE GREEN 2, CHLOROPLASTIC"/>
    <property type="match status" value="1"/>
</dbReference>
<evidence type="ECO:0000259" key="3">
    <source>
        <dbReference type="Pfam" id="PF21516"/>
    </source>
</evidence>
<gene>
    <name evidence="4" type="ORF">FRX31_007978</name>
</gene>
<sequence>MCKAFGHATRKCAPELPPPVPKQNPTVNLWFAPSKPWTRRPTITGAKNDMGATSKYTRSSNKKKGGNNVAKNDVVPTLNRFNILQEVNEAKFSFQVEGSDQQRRVGERTNQVVTLPKGSDNSSCSRVQETANEFELEEIPDKVTINNDGSDAATLFPTTKKLNLFNLNISNNNGGRIATIDSTQPTTTTITVTSYLNFISSFNYGYRKKKKKSRSSVGSLCSSLKAETNTPHFKKLTKHPVISHGRDDDDAHGLVCPGCGVFMQDKHPNLPGFFFKSKPKLEKEEDDVEEEEEEEEGEEEGELVVDDFIDDLSESGFEKDDFDWDSIEDEEDEKLKKELDGFGPVSVGYGNVTEETLNKLKKKKISKAEKKRKLREEAKRVAEDMVTVCARCHSLRNYGQVKNQNAENLIPDFDFDRLITTRLMKPTGNSDASVVVMVVDCVDFDASFPKRAAKSLFKALEGRKKDPKLKLPKLVLVATKVDLLPSQISPTRLDRWVRNRAKANGAPRLNAVYLVSARKDLGVRNLLSIIKELAGPRGNVWVIGAQNAGKSTLINAFSKKEGTKLTKLTEAAVPGTTLGILRIAGILPAKAKMYDTPGLLHPYLLSLRLNRDEQKLIEIRKELKPRSFRIKAGQTIHVGALMRLDLNQASVETIYVTVWASPNISLHLGKIENADEIWKKHAGIRLQPPVGEDRVSELGKWEQQEFKISGISWDVNAIDIAVAGLGWFSLGLKGEATLALWTYDGVQITSREPLVLDRAPFLERPGFLLPKAISEAIGSQSKAEAEKRKRLEDEREDSLAQLM</sequence>
<feature type="region of interest" description="Disordered" evidence="1">
    <location>
        <begin position="281"/>
        <end position="302"/>
    </location>
</feature>
<feature type="region of interest" description="Disordered" evidence="1">
    <location>
        <begin position="38"/>
        <end position="70"/>
    </location>
</feature>
<dbReference type="InterPro" id="IPR048422">
    <property type="entry name" value="NOA1/YqeH-like_C"/>
</dbReference>
<dbReference type="Pfam" id="PF21516">
    <property type="entry name" value="YqeH-like_C"/>
    <property type="match status" value="1"/>
</dbReference>
<dbReference type="GO" id="GO:0005739">
    <property type="term" value="C:mitochondrion"/>
    <property type="evidence" value="ECO:0007669"/>
    <property type="project" value="TreeGrafter"/>
</dbReference>
<dbReference type="GO" id="GO:0009742">
    <property type="term" value="P:brassinosteroid mediated signaling pathway"/>
    <property type="evidence" value="ECO:0007669"/>
    <property type="project" value="TreeGrafter"/>
</dbReference>
<feature type="region of interest" description="Disordered" evidence="1">
    <location>
        <begin position="778"/>
        <end position="803"/>
    </location>
</feature>
<evidence type="ECO:0000259" key="2">
    <source>
        <dbReference type="Pfam" id="PF01926"/>
    </source>
</evidence>
<feature type="domain" description="G" evidence="2">
    <location>
        <begin position="540"/>
        <end position="601"/>
    </location>
</feature>
<feature type="compositionally biased region" description="Basic and acidic residues" evidence="1">
    <location>
        <begin position="783"/>
        <end position="793"/>
    </location>
</feature>
<comment type="caution">
    <text evidence="4">The sequence shown here is derived from an EMBL/GenBank/DDBJ whole genome shotgun (WGS) entry which is preliminary data.</text>
</comment>
<proteinExistence type="predicted"/>
<dbReference type="InterPro" id="IPR006073">
    <property type="entry name" value="GTP-bd"/>
</dbReference>
<evidence type="ECO:0000256" key="1">
    <source>
        <dbReference type="SAM" id="MobiDB-lite"/>
    </source>
</evidence>
<dbReference type="Pfam" id="PF01926">
    <property type="entry name" value="MMR_HSR1"/>
    <property type="match status" value="1"/>
</dbReference>
<feature type="domain" description="NOA1/YqeH-like C-terminal" evidence="3">
    <location>
        <begin position="656"/>
        <end position="753"/>
    </location>
</feature>
<name>A0A7J6X087_THATH</name>
<dbReference type="InterPro" id="IPR027417">
    <property type="entry name" value="P-loop_NTPase"/>
</dbReference>
<dbReference type="InterPro" id="IPR050896">
    <property type="entry name" value="Mito_lipid_metab_GTPase"/>
</dbReference>